<evidence type="ECO:0000313" key="2">
    <source>
        <dbReference type="Proteomes" id="UP001054837"/>
    </source>
</evidence>
<dbReference type="AlphaFoldDB" id="A0AAV4U6T7"/>
<sequence>MTSKSLPAPCTTKTRAVICRYQCAAERNIGPLLCRARRGDDRAPVLSIFLRGLRASRQSPPPGALIFFPVTGRTFSLLFAVVKRRRKCFPGFNIREWGKTWIRGIEIYLIGGTKPEIRRRKWKKTGNFSKRQYSLVS</sequence>
<gene>
    <name evidence="1" type="ORF">CDAR_405141</name>
</gene>
<protein>
    <submittedName>
        <fullName evidence="1">Uncharacterized protein</fullName>
    </submittedName>
</protein>
<proteinExistence type="predicted"/>
<dbReference type="Proteomes" id="UP001054837">
    <property type="component" value="Unassembled WGS sequence"/>
</dbReference>
<comment type="caution">
    <text evidence="1">The sequence shown here is derived from an EMBL/GenBank/DDBJ whole genome shotgun (WGS) entry which is preliminary data.</text>
</comment>
<reference evidence="1 2" key="1">
    <citation type="submission" date="2021-06" db="EMBL/GenBank/DDBJ databases">
        <title>Caerostris darwini draft genome.</title>
        <authorList>
            <person name="Kono N."/>
            <person name="Arakawa K."/>
        </authorList>
    </citation>
    <scope>NUCLEOTIDE SEQUENCE [LARGE SCALE GENOMIC DNA]</scope>
</reference>
<name>A0AAV4U6T7_9ARAC</name>
<accession>A0AAV4U6T7</accession>
<organism evidence="1 2">
    <name type="scientific">Caerostris darwini</name>
    <dbReference type="NCBI Taxonomy" id="1538125"/>
    <lineage>
        <taxon>Eukaryota</taxon>
        <taxon>Metazoa</taxon>
        <taxon>Ecdysozoa</taxon>
        <taxon>Arthropoda</taxon>
        <taxon>Chelicerata</taxon>
        <taxon>Arachnida</taxon>
        <taxon>Araneae</taxon>
        <taxon>Araneomorphae</taxon>
        <taxon>Entelegynae</taxon>
        <taxon>Araneoidea</taxon>
        <taxon>Araneidae</taxon>
        <taxon>Caerostris</taxon>
    </lineage>
</organism>
<dbReference type="EMBL" id="BPLQ01010781">
    <property type="protein sequence ID" value="GIY53489.1"/>
    <property type="molecule type" value="Genomic_DNA"/>
</dbReference>
<keyword evidence="2" id="KW-1185">Reference proteome</keyword>
<evidence type="ECO:0000313" key="1">
    <source>
        <dbReference type="EMBL" id="GIY53489.1"/>
    </source>
</evidence>